<dbReference type="InterPro" id="IPR001173">
    <property type="entry name" value="Glyco_trans_2-like"/>
</dbReference>
<dbReference type="Gene3D" id="3.40.50.150">
    <property type="entry name" value="Vaccinia Virus protein VP39"/>
    <property type="match status" value="3"/>
</dbReference>
<dbReference type="Pfam" id="PF04724">
    <property type="entry name" value="Glyco_transf_17"/>
    <property type="match status" value="1"/>
</dbReference>
<name>A0A6C0EZF5_9ZZZZ</name>
<dbReference type="Pfam" id="PF05050">
    <property type="entry name" value="Methyltransf_21"/>
    <property type="match status" value="3"/>
</dbReference>
<dbReference type="GO" id="GO:0003830">
    <property type="term" value="F:beta-1,4-mannosylglycoprotein 4-beta-N-acetylglucosaminyltransferase activity"/>
    <property type="evidence" value="ECO:0007669"/>
    <property type="project" value="InterPro"/>
</dbReference>
<dbReference type="PANTHER" id="PTHR12224:SF0">
    <property type="entry name" value="BETA-1,4-MANNOSYL-GLYCOPROTEIN 4-BETA-N-ACETYLGLUCOSAMINYLTRANSFERASE"/>
    <property type="match status" value="1"/>
</dbReference>
<feature type="domain" description="Methyltransferase FkbM" evidence="3">
    <location>
        <begin position="1891"/>
        <end position="2006"/>
    </location>
</feature>
<accession>A0A6C0EZF5</accession>
<proteinExistence type="predicted"/>
<organism evidence="4">
    <name type="scientific">viral metagenome</name>
    <dbReference type="NCBI Taxonomy" id="1070528"/>
    <lineage>
        <taxon>unclassified sequences</taxon>
        <taxon>metagenomes</taxon>
        <taxon>organismal metagenomes</taxon>
    </lineage>
</organism>
<sequence>MVLEEAQQYALCLNMIVKDESHIIKDTLKKLLQKINFDYWVISDTGSTDETMEIITEFFKEVGIPGELYQDEWVDFSHNRNKALDYAFGKSKYLLIFDADDEVCGDFVLPELVKDSYQFQFGSYTRTQIVNNNKRWKYLGVLHECIVSNDDRIDGASMEIIKGSYYTVSGRSGNRNLDSNKYLKDAIILEKAYYNAVDVKDDIYNRYCFYCANSYYDCDKYEHAISWYKKTLECGGWAQEKYVSCLKLYKCYEKMNNKESGFFYLVKSAEYDKERAECYYELIKYYSALGLRDVAYGYYGVLRDFYRDTYLKDGLNHKLFLDESISEFYLPYYVIIVSEKMRDYDTGIQMYRIVFTKKCKCFDEWFVGNLLYNLQFFTERVKDEDKTAFYSLFQEYVDFLVANNYPLFDETMKIYEKYGIKKKEASIATHDECLTSKKILIYIGFMDYLWNDTYVSNNAIGGAEKAVAYLARNLPKEYEIIISGDVADEVVGNVKYVNRFKLQALLDVEKFHTIIVSRYVSFFLLFPRFNCHQLYLSAHDTGFLNNLNDVPVRTIIEENNKYINGVICLTTWHKLNMIQNHACLKDKVSIINNGIMVPVVGLSDGATSNKKMSHNKIKNKFAWTSCSNRGLDLLLKLWDEILEVMPDATLDISSYDAFPNPNRNNDEEIQMIINRHSDSVKHHGKLNTLQLHELISKAEYWLYTTTFCETSCITALEMLMHEVVCLYYPLAGLTDTIGKYGIQVNSGTEIETIMNLSEAKKVEMRINGKKYAMSCSWENRAKEWASVLGLSNQRVYDLHNNYTIPQNHINYLKKLKYNFQPKTIYDIGANVLNWTKEAKKVWNDADIIVFDAIKSAEFLYKEHNYKYHIGVLSDTDDKIVKFYENSEHPAGNSYYKEVGHEKSNELYPENNFTEYLCKTLATVVKKNNFPLPDLIKFDVQGCELDIIKGSIDIINHARYLIVELQTTEYNKGAPLADETIKFLEDNNWELLTKTPFCDNGPDGDYCFKNNRTINKQKWVFYTGSCIYTPIVQYLENYASNEIEIEISNDVNYIVNMKFDKLIIILTPFGRGLLDKNILNQFNHISISFLQLEPLNLYTRLNDITNEFNSHPDLKKYSIYDYSKSNIKILNDNGITKCKHLPYKCTPSELNLLRKCNSSVKEYDFGFIYDWKMHNNGLKSLPIRPPRRNKIMEFLINNGFTVNLIAGYGEDRDTELGKCKIILNPHGQINENPTPSPSECSNIFEHIRCDRLLEAGFTIMSETSYDLCPEFVQKYPNLKLIEYEDFFNLDVIRNILTKKWYCFIHSCHLNGKGLNRLDYLMTSLKKNDLFSKIETIYINNIGLPVEENRYGTMVDICNYSDNPMLCEIPTINKIQHFSQTNPDCNILYLHTKGICYDDNNQKINDWIDMMLYFLVEKYELCISKLDSGIQTVGCNYFDVKNPPHFSGNFWWSKSSYINTLPLLIESEFAYRNDAEFWLCKNNPTVYELHNSKIDQYFELYPPTMYRDDKQKIDVFALKIYIIHYKKLIDRKVSILSQLTKCNITNYEFIEIDRDELTEYDTDIFHINFGTALTAISLSHFYAFKDIAANHNNALIFEDDVILCDDFMNRLSLYMNQLPDDYDILFIGDGCAQHIENSKLEPGKYIYEKSLYPTNGPLGNINGAVRCADSYILSKKCASSLCKYIYTSKNKINMSIDAWLDVAARDNIFHVYWAEPTIVTQGSQNGLFERSWYNESTDQSIMVSVIKNLTCITCDEMCEMFQNNDTLIGSDNIIFCYGIDNKHVDITNIVLSKCITNNKIVIPGGDDDRAFIFGDPMFGIIKCIYMIVNFKYCKITYDYHLCVDIFNKKCNISNSINPSALTVYKPPFEKMRLGKDNDGGYVICDIQNISYDLLLSCGISDDISFEEFFCNKYNTTACYAFDGTIENINIINKNISFFRQNINNYNDDKNTNLHSTIEMFDNIFLKMDIEGYEIPWIKSLDVKHLNKFSQIVIEFHFPFSYKEVHAFDILNETHILVHFHANNCCGVRNHKGVFISNVFECTYVHKRHYPPPYVLNTDIIPGVLDMKNVLNNNEIIIDYEPFVFKCINTHNIVLNQLYNHYSSAWLGHMHFACWLVRLLIPCVVVDLGVDFGHSTFAFAAAKLGCVYGIDSFEGDMQAGIKNTYNIVHDLKTELIRDNLLIDNIHFIRGYFDDVYNTFDKTIDILHIDGLHTLDAVTNDYNTWITKTSDNAVILFHDVVSYPDTVGKLFNSIQYPKFYFTHSAGLGVVCKNSHTLNKILTSADIPNKEFIIHDKSNKMIVDCFTFYNELDMLTYRLNILDKVVDYFVLVESTHTHVGKEKPLFYNENKYLFEKFNHKIIHIVVDDFPHKYPNINIEKQEQWINERFQRDCISRGIDKLNLTGEDIITITDLDEIPNPNTLTQIKNNIIVVGINIIELDFYYYNLNSKMDHKWYHSKILTFEKYKELNTGCDNIRFYNCPIINNAGWHLSYFGNEKFIKNKLENFTHQEFNMSEFTNENRIKDRVKNGQDLFNRPNAIIHINIEDNNNLPPDYDIYLKNYYNICYEDEKVEVKLNLNKKEMDLNKFNNGSGVFIQIGAGAGDLDERANCRDGFTELVKKLPRQSIKKIILVEPNPLNIPLLKECWKDYPESIIYEIGIVPKNYQDNTIDLYYCPLDAPHYQVASINKSHVQKHYGDNCEIEKFIIPVKQLETFINEITTEEIELLALDIEGIDAEILLDINFNNLKLKYLSFEHLHLGEYKENVLNHLKNNNYEFVGSGVDHNGYDYLYINGHYMSITLFGTCRLNNIHNHNGLNNLINYSHSTKEVIQFINFLKGELSIPNPYNKLCFRTAICDNKFIDYNDTYNKLFINTDIFIIEICSNKKYIHNGFFLHHLCVDKRFSGYNKNTPHEILNNFIIEKQSDEEIENDILEIQKMLYPKKIIIVSHYNSKQNGEYINSRNNLINLLDRICKKYDIPFINPTIILANYTQEQVISSDLGHYTDFGINEFSNYINNFLKSAF</sequence>
<protein>
    <recommendedName>
        <fullName evidence="5">Glycosyltransferase 2-like domain-containing protein</fullName>
    </recommendedName>
</protein>
<dbReference type="SUPFAM" id="SSF53335">
    <property type="entry name" value="S-adenosyl-L-methionine-dependent methyltransferases"/>
    <property type="match status" value="3"/>
</dbReference>
<dbReference type="GO" id="GO:0016020">
    <property type="term" value="C:membrane"/>
    <property type="evidence" value="ECO:0007669"/>
    <property type="project" value="InterPro"/>
</dbReference>
<dbReference type="InterPro" id="IPR002654">
    <property type="entry name" value="Glyco_trans_25"/>
</dbReference>
<dbReference type="NCBIfam" id="TIGR01444">
    <property type="entry name" value="fkbM_fam"/>
    <property type="match status" value="1"/>
</dbReference>
<dbReference type="InterPro" id="IPR029063">
    <property type="entry name" value="SAM-dependent_MTases_sf"/>
</dbReference>
<feature type="domain" description="Methyltransferase FkbM" evidence="3">
    <location>
        <begin position="2594"/>
        <end position="2772"/>
    </location>
</feature>
<reference evidence="4" key="1">
    <citation type="journal article" date="2020" name="Nature">
        <title>Giant virus diversity and host interactions through global metagenomics.</title>
        <authorList>
            <person name="Schulz F."/>
            <person name="Roux S."/>
            <person name="Paez-Espino D."/>
            <person name="Jungbluth S."/>
            <person name="Walsh D.A."/>
            <person name="Denef V.J."/>
            <person name="McMahon K.D."/>
            <person name="Konstantinidis K.T."/>
            <person name="Eloe-Fadrosh E.A."/>
            <person name="Kyrpides N.C."/>
            <person name="Woyke T."/>
        </authorList>
    </citation>
    <scope>NUCLEOTIDE SEQUENCE</scope>
    <source>
        <strain evidence="4">GVMAG-M-3300009163-63</strain>
    </source>
</reference>
<evidence type="ECO:0000259" key="3">
    <source>
        <dbReference type="Pfam" id="PF05050"/>
    </source>
</evidence>
<evidence type="ECO:0000259" key="1">
    <source>
        <dbReference type="Pfam" id="PF00535"/>
    </source>
</evidence>
<feature type="domain" description="Methyltransferase FkbM" evidence="3">
    <location>
        <begin position="826"/>
        <end position="986"/>
    </location>
</feature>
<evidence type="ECO:0000313" key="4">
    <source>
        <dbReference type="EMBL" id="QHT34586.1"/>
    </source>
</evidence>
<dbReference type="EMBL" id="MN739002">
    <property type="protein sequence ID" value="QHT34586.1"/>
    <property type="molecule type" value="Genomic_DNA"/>
</dbReference>
<evidence type="ECO:0008006" key="5">
    <source>
        <dbReference type="Google" id="ProtNLM"/>
    </source>
</evidence>
<dbReference type="PANTHER" id="PTHR12224">
    <property type="entry name" value="BETA-1,4-MANNOSYL-GLYCOPROTEIN BETA-1,4-N-ACETYLGLUCOSAMINYL-TRANSFERASE"/>
    <property type="match status" value="1"/>
</dbReference>
<dbReference type="SUPFAM" id="SSF53448">
    <property type="entry name" value="Nucleotide-diphospho-sugar transferases"/>
    <property type="match status" value="1"/>
</dbReference>
<dbReference type="Gene3D" id="3.90.550.10">
    <property type="entry name" value="Spore Coat Polysaccharide Biosynthesis Protein SpsA, Chain A"/>
    <property type="match status" value="1"/>
</dbReference>
<dbReference type="InterPro" id="IPR029044">
    <property type="entry name" value="Nucleotide-diphossugar_trans"/>
</dbReference>
<dbReference type="SUPFAM" id="SSF53756">
    <property type="entry name" value="UDP-Glycosyltransferase/glycogen phosphorylase"/>
    <property type="match status" value="1"/>
</dbReference>
<dbReference type="InterPro" id="IPR006342">
    <property type="entry name" value="FkbM_mtfrase"/>
</dbReference>
<feature type="domain" description="Glycosyltransferase 2-like" evidence="1">
    <location>
        <begin position="15"/>
        <end position="118"/>
    </location>
</feature>
<dbReference type="Gene3D" id="3.40.50.2000">
    <property type="entry name" value="Glycogen Phosphorylase B"/>
    <property type="match status" value="1"/>
</dbReference>
<evidence type="ECO:0000259" key="2">
    <source>
        <dbReference type="Pfam" id="PF01755"/>
    </source>
</evidence>
<dbReference type="Pfam" id="PF13578">
    <property type="entry name" value="Methyltransf_24"/>
    <property type="match status" value="1"/>
</dbReference>
<feature type="domain" description="Glycosyl transferase family 25" evidence="2">
    <location>
        <begin position="1517"/>
        <end position="1694"/>
    </location>
</feature>
<dbReference type="InterPro" id="IPR006813">
    <property type="entry name" value="Glyco_trans_17"/>
</dbReference>
<dbReference type="GO" id="GO:0006044">
    <property type="term" value="P:N-acetylglucosamine metabolic process"/>
    <property type="evidence" value="ECO:0007669"/>
    <property type="project" value="TreeGrafter"/>
</dbReference>
<dbReference type="Pfam" id="PF01755">
    <property type="entry name" value="Glyco_transf_25"/>
    <property type="match status" value="1"/>
</dbReference>
<dbReference type="Pfam" id="PF00535">
    <property type="entry name" value="Glycos_transf_2"/>
    <property type="match status" value="1"/>
</dbReference>